<dbReference type="PROSITE" id="PS50222">
    <property type="entry name" value="EF_HAND_2"/>
    <property type="match status" value="3"/>
</dbReference>
<evidence type="ECO:0000259" key="10">
    <source>
        <dbReference type="PROSITE" id="PS50234"/>
    </source>
</evidence>
<gene>
    <name evidence="13" type="ORF">BJG266_LOCUS23853</name>
    <name evidence="14" type="ORF">QVE165_LOCUS32208</name>
</gene>
<dbReference type="Gene3D" id="3.40.50.410">
    <property type="entry name" value="von Willebrand factor, type A domain"/>
    <property type="match status" value="1"/>
</dbReference>
<organism evidence="14 15">
    <name type="scientific">Adineta steineri</name>
    <dbReference type="NCBI Taxonomy" id="433720"/>
    <lineage>
        <taxon>Eukaryota</taxon>
        <taxon>Metazoa</taxon>
        <taxon>Spiralia</taxon>
        <taxon>Gnathifera</taxon>
        <taxon>Rotifera</taxon>
        <taxon>Eurotatoria</taxon>
        <taxon>Bdelloidea</taxon>
        <taxon>Adinetida</taxon>
        <taxon>Adinetidae</taxon>
        <taxon>Adineta</taxon>
    </lineage>
</organism>
<dbReference type="Pfam" id="PF00012">
    <property type="entry name" value="HSP70"/>
    <property type="match status" value="1"/>
</dbReference>
<feature type="region of interest" description="Disordered" evidence="7">
    <location>
        <begin position="1580"/>
        <end position="1647"/>
    </location>
</feature>
<dbReference type="InterPro" id="IPR001357">
    <property type="entry name" value="BRCT_dom"/>
</dbReference>
<dbReference type="EMBL" id="CAJNOM010000283">
    <property type="protein sequence ID" value="CAF1318597.1"/>
    <property type="molecule type" value="Genomic_DNA"/>
</dbReference>
<evidence type="ECO:0000256" key="5">
    <source>
        <dbReference type="ARBA" id="ARBA00022840"/>
    </source>
</evidence>
<dbReference type="PRINTS" id="PR00301">
    <property type="entry name" value="HEATSHOCK70"/>
</dbReference>
<keyword evidence="6" id="KW-0808">Transferase</keyword>
<evidence type="ECO:0000259" key="9">
    <source>
        <dbReference type="PROSITE" id="PS50222"/>
    </source>
</evidence>
<dbReference type="Pfam" id="PF00644">
    <property type="entry name" value="PARP"/>
    <property type="match status" value="1"/>
</dbReference>
<comment type="caution">
    <text evidence="14">The sequence shown here is derived from an EMBL/GenBank/DDBJ whole genome shotgun (WGS) entry which is preliminary data.</text>
</comment>
<dbReference type="SUPFAM" id="SSF47587">
    <property type="entry name" value="Domain of poly(ADP-ribose) polymerase"/>
    <property type="match status" value="1"/>
</dbReference>
<dbReference type="Pfam" id="PF08487">
    <property type="entry name" value="VIT"/>
    <property type="match status" value="1"/>
</dbReference>
<dbReference type="Proteomes" id="UP000663877">
    <property type="component" value="Unassembled WGS sequence"/>
</dbReference>
<feature type="domain" description="EF-hand" evidence="9">
    <location>
        <begin position="1462"/>
        <end position="1497"/>
    </location>
</feature>
<dbReference type="SUPFAM" id="SSF56399">
    <property type="entry name" value="ADP-ribosylation"/>
    <property type="match status" value="1"/>
</dbReference>
<dbReference type="PANTHER" id="PTHR46530">
    <property type="entry name" value="PROTEIN MONO-ADP-RIBOSYLTRANSFERASE PARP4"/>
    <property type="match status" value="1"/>
</dbReference>
<dbReference type="SMART" id="SM00609">
    <property type="entry name" value="VIT"/>
    <property type="match status" value="1"/>
</dbReference>
<dbReference type="OrthoDB" id="1729737at2759"/>
<feature type="domain" description="PARP catalytic" evidence="11">
    <location>
        <begin position="375"/>
        <end position="580"/>
    </location>
</feature>
<feature type="domain" description="BRCT" evidence="8">
    <location>
        <begin position="9"/>
        <end position="86"/>
    </location>
</feature>
<dbReference type="PROSITE" id="PS51468">
    <property type="entry name" value="VIT"/>
    <property type="match status" value="1"/>
</dbReference>
<dbReference type="GO" id="GO:0005509">
    <property type="term" value="F:calcium ion binding"/>
    <property type="evidence" value="ECO:0007669"/>
    <property type="project" value="InterPro"/>
</dbReference>
<evidence type="ECO:0000259" key="8">
    <source>
        <dbReference type="PROSITE" id="PS50172"/>
    </source>
</evidence>
<feature type="compositionally biased region" description="Acidic residues" evidence="7">
    <location>
        <begin position="1535"/>
        <end position="1550"/>
    </location>
</feature>
<evidence type="ECO:0000256" key="4">
    <source>
        <dbReference type="ARBA" id="ARBA00022837"/>
    </source>
</evidence>
<dbReference type="GO" id="GO:0005524">
    <property type="term" value="F:ATP binding"/>
    <property type="evidence" value="ECO:0007669"/>
    <property type="project" value="UniProtKB-KW"/>
</dbReference>
<feature type="domain" description="EF-hand" evidence="9">
    <location>
        <begin position="1389"/>
        <end position="1424"/>
    </location>
</feature>
<dbReference type="Pfam" id="PF13768">
    <property type="entry name" value="VWA_3"/>
    <property type="match status" value="1"/>
</dbReference>
<keyword evidence="4" id="KW-0106">Calcium</keyword>
<evidence type="ECO:0000256" key="2">
    <source>
        <dbReference type="ARBA" id="ARBA00022737"/>
    </source>
</evidence>
<keyword evidence="6" id="KW-0328">Glycosyltransferase</keyword>
<feature type="domain" description="EF-hand" evidence="9">
    <location>
        <begin position="1425"/>
        <end position="1460"/>
    </location>
</feature>
<comment type="similarity">
    <text evidence="1">Belongs to the heat shock protein 70 family.</text>
</comment>
<dbReference type="InterPro" id="IPR018247">
    <property type="entry name" value="EF_Hand_1_Ca_BS"/>
</dbReference>
<dbReference type="Gene3D" id="3.90.228.10">
    <property type="match status" value="1"/>
</dbReference>
<dbReference type="InterPro" id="IPR013126">
    <property type="entry name" value="Hsp_70_fam"/>
</dbReference>
<dbReference type="GO" id="GO:0005737">
    <property type="term" value="C:cytoplasm"/>
    <property type="evidence" value="ECO:0007669"/>
    <property type="project" value="TreeGrafter"/>
</dbReference>
<dbReference type="SUPFAM" id="SSF47473">
    <property type="entry name" value="EF-hand"/>
    <property type="match status" value="1"/>
</dbReference>
<dbReference type="GO" id="GO:0003950">
    <property type="term" value="F:NAD+ poly-ADP-ribosyltransferase activity"/>
    <property type="evidence" value="ECO:0007669"/>
    <property type="project" value="UniProtKB-UniRule"/>
</dbReference>
<dbReference type="InterPro" id="IPR029047">
    <property type="entry name" value="HSP70_peptide-bd_sf"/>
</dbReference>
<keyword evidence="3" id="KW-0547">Nucleotide-binding</keyword>
<keyword evidence="2" id="KW-0677">Repeat</keyword>
<evidence type="ECO:0000313" key="14">
    <source>
        <dbReference type="EMBL" id="CAF1318597.1"/>
    </source>
</evidence>
<dbReference type="SUPFAM" id="SSF52113">
    <property type="entry name" value="BRCT domain"/>
    <property type="match status" value="1"/>
</dbReference>
<keyword evidence="6" id="KW-0520">NAD</keyword>
<feature type="region of interest" description="Disordered" evidence="7">
    <location>
        <begin position="1535"/>
        <end position="1566"/>
    </location>
</feature>
<dbReference type="InterPro" id="IPR002048">
    <property type="entry name" value="EF_hand_dom"/>
</dbReference>
<dbReference type="FunFam" id="1.10.238.10:FF:000527">
    <property type="entry name" value="Calmodulin-3"/>
    <property type="match status" value="1"/>
</dbReference>
<dbReference type="Gene3D" id="1.10.238.10">
    <property type="entry name" value="EF-hand"/>
    <property type="match status" value="2"/>
</dbReference>
<dbReference type="PANTHER" id="PTHR46530:SF1">
    <property type="entry name" value="PROTEIN MONO-ADP-RIBOSYLTRANSFERASE PARP4"/>
    <property type="match status" value="1"/>
</dbReference>
<dbReference type="PROSITE" id="PS50234">
    <property type="entry name" value="VWFA"/>
    <property type="match status" value="1"/>
</dbReference>
<sequence>MKQSTISNLVLSPFNDITIVLELGREKSFKAKQEIINYLREQRAHISYILTASTDYVLTTENVDSYKIRRAKQLGIPIINIEYVYEYRRLPSGQSLIDINKFIIKSVEDQENFIKTGTIPVAESRVNSIKINKFDLNKIKLWNSDDANLPRFDDSTHCEIGKWAIFKEINDNSNVFFVLELQIIPEQYYDQTTSDYRLRFRYEKQQQDKNILIQYAFGNDPNELQQLFASYYYRLSSMPRIIRIRDKLPNQFGSKLLLRSLFTHRIDTQILDENVCQLIESLWLESIGDLNKILSISPESITLKTIIEAEAVLLKLKSTQDPAAALHFYSLIPHRPQYTIDLIKNRRVLIEKIDLCQMLRDMLTVNELTNWNVKAPIEAKYRALKCYIETIASSTSEYKNIVKLIQSSTDSGEQIIIHNIFNVTKQTDVLNFCNTLSNQRQLFHGSKYTNFLGILSRGLVMPKMVIEELGVARTDIGCLGYGIYFSDSVSTSLKYTSPSTVRPGRRLLCICQVALGESANYYSFSSTLNKPPDGFHSTHGVKRTEDNHSMFTDDEYVIYQLDQQLLHYIVEVSWIPNDIVNIELERLPIVHHQQDVLKLSEHVEVPMTIDDDVIEIAEQDYGLICPSSGKLVPLKSYHIRAQIVDVTVEVVLYQVYYNMSSTPIEAKYVFPLDENSTVCGFEAHINNKIIKGVVKEKEQAKQEYREAIEKGHGAYLMHQEQAQVFSVAVGNLPANTEVIIKITYVAELEIENGDIIFRFPSKMTSWQSKQAIETRDQSSLRSIGIVDEKVEFSFKASIRMPYNIIKLFSPTHRLRRKLTDCIAMIELLDNVLLDRDFILSITLDSTNLPRISNETSDLSNNFNSQACMLTFYPRFEISTNTNEQIELIFIIDVSNSMNGNYVKQAKQLAHLFLTNLKTDDTNTYFNVITFGSDNDECFPISMLTTKENLDKAKHYVLHSPIHRGNTDLYAVLHRYSLLSSVSVKFGRQFILLSDGHIHDLNSILLLFKHRSTMRHDRLFSCSIGDVANKHALKQLSNGASGGGLTIIFDSNYRSKWKTKVLNILEYVRQPCVTSISIDWHGQLDEEQKFNMQAPKMIRSLFNGMRLTVYRFIRNCHKATLTAIIDGQEFVTTVFSSPMTTTKGRILHCLTARALIDDYDNGILNIDESENELIKIQYKQDLIDLSIKHSVVSAYTSFVAIEERDVKTDTKPVQPGVHRLQVMLEGDEDLLPYMGWDGDVSNLTSIKQKLIDARISLDSASILSKREIIIDIEKLCQTISYRTGGDAKFNTMMSIIRTYRYSLNEYDKANEIEDTMKSDITTEMINATPEEQQILQQHCQANNFIIPRDEIEPMVDLNGQLGSDLKQLTPMEQKVKIEKLCTMADQLTEEQIAEFQEAFYLFDKDGDGTITTRQLGTVMRGLGQNPTEAELQDMINEVDADGNGTVDFPDFLTMMARKMKDTDSEEEIREAFRVFDKDGTGFLSADDLRHIMTNLGEKLTDEEIDEVLRDANIDEANRASEIQLKKANYTQVSCEDEEAAFSDSENDDNEYYEPSSPRFTPIRRSSFTSHDLATPMMVVTNEEERSQKTNLLLRSQPDYMPTSPSYKKTEEKKEKKKSVPEPSQPKFDTTIPMMESCKMPSSDRSESPMNNSIELITSIDPFDNVADTSVPSPAPSSSTAAYRTISLSEEAASSSSRQGGSCMGSSIVSEPKLIINTSFQSYIKPGKHGRGRVITYDSQEPIANIQVETLQTNSTFVHIDQDILYDEKCDDARDMTKTSIYNTPICDLLLLDVSPLSLGVEDIYGNMHILIPRNTTIPTRTQFYPIFTNAYAYQTTATIRIFEGEHTLTKYNMFLHEFSLSDLTNNFAAETLEISIRMDIDANGILHVDAEEVCSGAKTSLTFGNDKHKSTKDDIEQHILFIERDANCKAKYVRNRKPDDPRYPLNGQIQGIIHNFSSEFGTSFGQTITAPLLSKLKDIRFTTTMIEELMKLQSEDGSFALNIDLANVLYINHKIFNDLEHYLREQGFNSLALSIQNEILRLIGTGIILIWLVFQAQVLEQNTSQFKFNLEQIMISTVPLYNHLPSKLIEQISKAIEFYQQTSQHNNIYCSQLELKDPTWDIFIQHLFIDIDHVNN</sequence>
<dbReference type="GO" id="GO:0140662">
    <property type="term" value="F:ATP-dependent protein folding chaperone"/>
    <property type="evidence" value="ECO:0007669"/>
    <property type="project" value="InterPro"/>
</dbReference>
<name>A0A815ES73_9BILA</name>
<dbReference type="PROSITE" id="PS50172">
    <property type="entry name" value="BRCT"/>
    <property type="match status" value="1"/>
</dbReference>
<dbReference type="SMART" id="SM00327">
    <property type="entry name" value="VWA"/>
    <property type="match status" value="1"/>
</dbReference>
<dbReference type="SUPFAM" id="SSF53300">
    <property type="entry name" value="vWA-like"/>
    <property type="match status" value="1"/>
</dbReference>
<dbReference type="PROSITE" id="PS51059">
    <property type="entry name" value="PARP_CATALYTIC"/>
    <property type="match status" value="1"/>
</dbReference>
<keyword evidence="5" id="KW-0067">ATP-binding</keyword>
<dbReference type="EC" id="2.4.2.-" evidence="6"/>
<evidence type="ECO:0000313" key="13">
    <source>
        <dbReference type="EMBL" id="CAF1146676.1"/>
    </source>
</evidence>
<dbReference type="Pfam" id="PF13499">
    <property type="entry name" value="EF-hand_7"/>
    <property type="match status" value="2"/>
</dbReference>
<evidence type="ECO:0000256" key="7">
    <source>
        <dbReference type="SAM" id="MobiDB-lite"/>
    </source>
</evidence>
<dbReference type="PROSITE" id="PS00018">
    <property type="entry name" value="EF_HAND_1"/>
    <property type="match status" value="2"/>
</dbReference>
<feature type="domain" description="VWFA" evidence="10">
    <location>
        <begin position="886"/>
        <end position="1067"/>
    </location>
</feature>
<dbReference type="EMBL" id="CAJNOI010000163">
    <property type="protein sequence ID" value="CAF1146676.1"/>
    <property type="molecule type" value="Genomic_DNA"/>
</dbReference>
<feature type="compositionally biased region" description="Basic and acidic residues" evidence="7">
    <location>
        <begin position="1606"/>
        <end position="1618"/>
    </location>
</feature>
<protein>
    <recommendedName>
        <fullName evidence="6">Poly [ADP-ribose] polymerase</fullName>
        <shortName evidence="6">PARP</shortName>
        <ecNumber evidence="6">2.4.2.-</ecNumber>
    </recommendedName>
</protein>
<evidence type="ECO:0000313" key="15">
    <source>
        <dbReference type="Proteomes" id="UP000663832"/>
    </source>
</evidence>
<dbReference type="CDD" id="cd00051">
    <property type="entry name" value="EFh"/>
    <property type="match status" value="2"/>
</dbReference>
<reference evidence="14" key="1">
    <citation type="submission" date="2021-02" db="EMBL/GenBank/DDBJ databases">
        <authorList>
            <person name="Nowell W R."/>
        </authorList>
    </citation>
    <scope>NUCLEOTIDE SEQUENCE</scope>
</reference>
<evidence type="ECO:0000256" key="6">
    <source>
        <dbReference type="RuleBase" id="RU362114"/>
    </source>
</evidence>
<evidence type="ECO:0000259" key="12">
    <source>
        <dbReference type="PROSITE" id="PS51468"/>
    </source>
</evidence>
<dbReference type="Gene3D" id="2.60.34.10">
    <property type="entry name" value="Substrate Binding Domain Of DNAk, Chain A, domain 1"/>
    <property type="match status" value="1"/>
</dbReference>
<dbReference type="SUPFAM" id="SSF100920">
    <property type="entry name" value="Heat shock protein 70kD (HSP70), peptide-binding domain"/>
    <property type="match status" value="1"/>
</dbReference>
<keyword evidence="15" id="KW-1185">Reference proteome</keyword>
<dbReference type="InterPro" id="IPR036420">
    <property type="entry name" value="BRCT_dom_sf"/>
</dbReference>
<dbReference type="InterPro" id="IPR002035">
    <property type="entry name" value="VWF_A"/>
</dbReference>
<evidence type="ECO:0000256" key="1">
    <source>
        <dbReference type="ARBA" id="ARBA00007381"/>
    </source>
</evidence>
<feature type="domain" description="VIT" evidence="12">
    <location>
        <begin position="618"/>
        <end position="746"/>
    </location>
</feature>
<accession>A0A815ES73</accession>
<dbReference type="InterPro" id="IPR012317">
    <property type="entry name" value="Poly(ADP-ribose)pol_cat_dom"/>
</dbReference>
<dbReference type="InterPro" id="IPR036616">
    <property type="entry name" value="Poly(ADP-ribose)pol_reg_dom_sf"/>
</dbReference>
<dbReference type="InterPro" id="IPR031273">
    <property type="entry name" value="PARP4"/>
</dbReference>
<evidence type="ECO:0000256" key="3">
    <source>
        <dbReference type="ARBA" id="ARBA00022741"/>
    </source>
</evidence>
<proteinExistence type="inferred from homology"/>
<dbReference type="SMART" id="SM00054">
    <property type="entry name" value="EFh"/>
    <property type="match status" value="3"/>
</dbReference>
<evidence type="ECO:0000259" key="11">
    <source>
        <dbReference type="PROSITE" id="PS51059"/>
    </source>
</evidence>
<dbReference type="Proteomes" id="UP000663832">
    <property type="component" value="Unassembled WGS sequence"/>
</dbReference>
<dbReference type="InterPro" id="IPR036465">
    <property type="entry name" value="vWFA_dom_sf"/>
</dbReference>
<dbReference type="InterPro" id="IPR011992">
    <property type="entry name" value="EF-hand-dom_pair"/>
</dbReference>
<dbReference type="InterPro" id="IPR013694">
    <property type="entry name" value="VIT"/>
</dbReference>